<dbReference type="SUPFAM" id="SSF53901">
    <property type="entry name" value="Thiolase-like"/>
    <property type="match status" value="1"/>
</dbReference>
<feature type="non-terminal residue" evidence="2">
    <location>
        <position position="156"/>
    </location>
</feature>
<protein>
    <submittedName>
        <fullName evidence="2">Uncharacterized protein</fullName>
    </submittedName>
</protein>
<gene>
    <name evidence="2" type="ORF">UX60_C0039G0009</name>
</gene>
<dbReference type="GO" id="GO:0016746">
    <property type="term" value="F:acyltransferase activity"/>
    <property type="evidence" value="ECO:0007669"/>
    <property type="project" value="InterPro"/>
</dbReference>
<evidence type="ECO:0000313" key="3">
    <source>
        <dbReference type="Proteomes" id="UP000034487"/>
    </source>
</evidence>
<evidence type="ECO:0000313" key="2">
    <source>
        <dbReference type="EMBL" id="KKU43039.1"/>
    </source>
</evidence>
<organism evidence="2 3">
    <name type="scientific">Berkelbacteria bacterium GW2011_GWA2_46_7</name>
    <dbReference type="NCBI Taxonomy" id="1618335"/>
    <lineage>
        <taxon>Bacteria</taxon>
        <taxon>Candidatus Berkelbacteria</taxon>
    </lineage>
</organism>
<proteinExistence type="predicted"/>
<comment type="caution">
    <text evidence="2">The sequence shown here is derived from an EMBL/GenBank/DDBJ whole genome shotgun (WGS) entry which is preliminary data.</text>
</comment>
<feature type="region of interest" description="Disordered" evidence="1">
    <location>
        <begin position="1"/>
        <end position="20"/>
    </location>
</feature>
<evidence type="ECO:0000256" key="1">
    <source>
        <dbReference type="SAM" id="MobiDB-lite"/>
    </source>
</evidence>
<dbReference type="Gene3D" id="3.40.47.10">
    <property type="match status" value="1"/>
</dbReference>
<dbReference type="Proteomes" id="UP000034487">
    <property type="component" value="Unassembled WGS sequence"/>
</dbReference>
<accession>A0A0G1QDG6</accession>
<reference evidence="2 3" key="1">
    <citation type="journal article" date="2015" name="Nature">
        <title>rRNA introns, odd ribosomes, and small enigmatic genomes across a large radiation of phyla.</title>
        <authorList>
            <person name="Brown C.T."/>
            <person name="Hug L.A."/>
            <person name="Thomas B.C."/>
            <person name="Sharon I."/>
            <person name="Castelle C.J."/>
            <person name="Singh A."/>
            <person name="Wilkins M.J."/>
            <person name="Williams K.H."/>
            <person name="Banfield J.F."/>
        </authorList>
    </citation>
    <scope>NUCLEOTIDE SEQUENCE [LARGE SCALE GENOMIC DNA]</scope>
</reference>
<sequence>MQGSIRIIGVAESPPDPSQMRDNNFVYADLQARGFDVGDKDPAHTEDKVGIRTRWWSKLTSYQHALIAARNACADADKRTDGQFQRENIRYIGSGGSSSDYLFPACAADMQDKLDIPNRVCEVRDSGGLGCSAWVDALIVAASRMRLKNFRYGLVT</sequence>
<dbReference type="EMBL" id="LCMV01000039">
    <property type="protein sequence ID" value="KKU43039.1"/>
    <property type="molecule type" value="Genomic_DNA"/>
</dbReference>
<name>A0A0G1QDG6_9BACT</name>
<dbReference type="AlphaFoldDB" id="A0A0G1QDG6"/>
<dbReference type="InterPro" id="IPR016039">
    <property type="entry name" value="Thiolase-like"/>
</dbReference>